<proteinExistence type="predicted"/>
<dbReference type="EMBL" id="AMZH03011402">
    <property type="protein sequence ID" value="RRT52935.1"/>
    <property type="molecule type" value="Genomic_DNA"/>
</dbReference>
<protein>
    <submittedName>
        <fullName evidence="1">Uncharacterized protein</fullName>
    </submittedName>
</protein>
<evidence type="ECO:0000313" key="1">
    <source>
        <dbReference type="EMBL" id="RRT52935.1"/>
    </source>
</evidence>
<reference evidence="1 2" key="1">
    <citation type="journal article" date="2014" name="Agronomy (Basel)">
        <title>A Draft Genome Sequence for Ensete ventricosum, the Drought-Tolerant Tree Against Hunger.</title>
        <authorList>
            <person name="Harrison J."/>
            <person name="Moore K.A."/>
            <person name="Paszkiewicz K."/>
            <person name="Jones T."/>
            <person name="Grant M."/>
            <person name="Ambacheew D."/>
            <person name="Muzemil S."/>
            <person name="Studholme D.J."/>
        </authorList>
    </citation>
    <scope>NUCLEOTIDE SEQUENCE [LARGE SCALE GENOMIC DNA]</scope>
</reference>
<dbReference type="Proteomes" id="UP000287651">
    <property type="component" value="Unassembled WGS sequence"/>
</dbReference>
<accession>A0A426YMI2</accession>
<organism evidence="1 2">
    <name type="scientific">Ensete ventricosum</name>
    <name type="common">Abyssinian banana</name>
    <name type="synonym">Musa ensete</name>
    <dbReference type="NCBI Taxonomy" id="4639"/>
    <lineage>
        <taxon>Eukaryota</taxon>
        <taxon>Viridiplantae</taxon>
        <taxon>Streptophyta</taxon>
        <taxon>Embryophyta</taxon>
        <taxon>Tracheophyta</taxon>
        <taxon>Spermatophyta</taxon>
        <taxon>Magnoliopsida</taxon>
        <taxon>Liliopsida</taxon>
        <taxon>Zingiberales</taxon>
        <taxon>Musaceae</taxon>
        <taxon>Ensete</taxon>
    </lineage>
</organism>
<evidence type="ECO:0000313" key="2">
    <source>
        <dbReference type="Proteomes" id="UP000287651"/>
    </source>
</evidence>
<sequence>MVMGMLLFNCREGIRQDFSPLHFGQWPVSSTTPPLARRSLPPFLPLRVFWRRLLISASSTGSVGSAIVAPRPTFWFSASEALLQASSVPSLLENQDYNHQDLESKFDFDYRVIGVKKDGRTFCSPKSTDCPSLCVLD</sequence>
<gene>
    <name evidence="1" type="ORF">B296_00047659</name>
</gene>
<comment type="caution">
    <text evidence="1">The sequence shown here is derived from an EMBL/GenBank/DDBJ whole genome shotgun (WGS) entry which is preliminary data.</text>
</comment>
<name>A0A426YMI2_ENSVE</name>
<dbReference type="AlphaFoldDB" id="A0A426YMI2"/>